<dbReference type="EMBL" id="CDMY01000033">
    <property type="protein sequence ID" value="CEL91931.1"/>
    <property type="molecule type" value="Genomic_DNA"/>
</dbReference>
<name>A0A0G4E9Q8_VITBC</name>
<sequence>MLRLNAHLDRPATPPDRKLHAAPIPSYCADDSEPPGPCQKLRLQCFRDYRSMRGNNAVVVLAEILRSAVNFADLPKDSRDRLDSGTVSLATLETAVRHTMLQRCSCHSSLYPESPVAIKIGFAAVLSHPDQDPLQEGRKELQREKRMYDSLWATIDSQKIEMDLPQFPRVLPLQPNVIKQLPSQLRDNHLVMQRLEGISLEELLTLQLSATDLWRRRVNVLLDPATGAKQKMPFGSFVIALLATGMYQLHSHNLAHCDLNPGNVLLPISSFPSEFNRLRHGPKDRCTLDLNDSFAVFEYAKGITTRMVKACGRFGDDIKPGLAKLRDRLAVGGSLLPSQVPAEELDFFAALRDTAMGDTGR</sequence>
<organism evidence="2 3">
    <name type="scientific">Vitrella brassicaformis (strain CCMP3155)</name>
    <dbReference type="NCBI Taxonomy" id="1169540"/>
    <lineage>
        <taxon>Eukaryota</taxon>
        <taxon>Sar</taxon>
        <taxon>Alveolata</taxon>
        <taxon>Colpodellida</taxon>
        <taxon>Vitrellaceae</taxon>
        <taxon>Vitrella</taxon>
    </lineage>
</organism>
<evidence type="ECO:0000313" key="2">
    <source>
        <dbReference type="EMBL" id="CEL91931.1"/>
    </source>
</evidence>
<reference evidence="2 3" key="1">
    <citation type="submission" date="2014-11" db="EMBL/GenBank/DDBJ databases">
        <authorList>
            <person name="Zhu J."/>
            <person name="Qi W."/>
            <person name="Song R."/>
        </authorList>
    </citation>
    <scope>NUCLEOTIDE SEQUENCE [LARGE SCALE GENOMIC DNA]</scope>
</reference>
<dbReference type="InterPro" id="IPR011009">
    <property type="entry name" value="Kinase-like_dom_sf"/>
</dbReference>
<accession>A0A0G4E9Q8</accession>
<dbReference type="VEuPathDB" id="CryptoDB:Vbra_6685"/>
<evidence type="ECO:0008006" key="4">
    <source>
        <dbReference type="Google" id="ProtNLM"/>
    </source>
</evidence>
<protein>
    <recommendedName>
        <fullName evidence="4">Protein kinase domain-containing protein</fullName>
    </recommendedName>
</protein>
<evidence type="ECO:0000256" key="1">
    <source>
        <dbReference type="SAM" id="MobiDB-lite"/>
    </source>
</evidence>
<feature type="region of interest" description="Disordered" evidence="1">
    <location>
        <begin position="1"/>
        <end position="21"/>
    </location>
</feature>
<keyword evidence="3" id="KW-1185">Reference proteome</keyword>
<dbReference type="Proteomes" id="UP000041254">
    <property type="component" value="Unassembled WGS sequence"/>
</dbReference>
<gene>
    <name evidence="2" type="ORF">Vbra_6685</name>
</gene>
<dbReference type="SUPFAM" id="SSF56112">
    <property type="entry name" value="Protein kinase-like (PK-like)"/>
    <property type="match status" value="1"/>
</dbReference>
<dbReference type="InParanoid" id="A0A0G4E9Q8"/>
<proteinExistence type="predicted"/>
<feature type="compositionally biased region" description="Basic and acidic residues" evidence="1">
    <location>
        <begin position="1"/>
        <end position="19"/>
    </location>
</feature>
<dbReference type="Gene3D" id="1.10.510.10">
    <property type="entry name" value="Transferase(Phosphotransferase) domain 1"/>
    <property type="match status" value="1"/>
</dbReference>
<evidence type="ECO:0000313" key="3">
    <source>
        <dbReference type="Proteomes" id="UP000041254"/>
    </source>
</evidence>
<dbReference type="AlphaFoldDB" id="A0A0G4E9Q8"/>